<dbReference type="EMBL" id="CAJVCH010105919">
    <property type="protein sequence ID" value="CAG7724123.1"/>
    <property type="molecule type" value="Genomic_DNA"/>
</dbReference>
<organism evidence="1 2">
    <name type="scientific">Allacma fusca</name>
    <dbReference type="NCBI Taxonomy" id="39272"/>
    <lineage>
        <taxon>Eukaryota</taxon>
        <taxon>Metazoa</taxon>
        <taxon>Ecdysozoa</taxon>
        <taxon>Arthropoda</taxon>
        <taxon>Hexapoda</taxon>
        <taxon>Collembola</taxon>
        <taxon>Symphypleona</taxon>
        <taxon>Sminthuridae</taxon>
        <taxon>Allacma</taxon>
    </lineage>
</organism>
<evidence type="ECO:0000313" key="2">
    <source>
        <dbReference type="Proteomes" id="UP000708208"/>
    </source>
</evidence>
<protein>
    <submittedName>
        <fullName evidence="1">Uncharacterized protein</fullName>
    </submittedName>
</protein>
<sequence>LTPPLINCSAN</sequence>
<keyword evidence="2" id="KW-1185">Reference proteome</keyword>
<feature type="non-terminal residue" evidence="1">
    <location>
        <position position="1"/>
    </location>
</feature>
<reference evidence="1" key="1">
    <citation type="submission" date="2021-06" db="EMBL/GenBank/DDBJ databases">
        <authorList>
            <person name="Hodson N. C."/>
            <person name="Mongue J. A."/>
            <person name="Jaron S. K."/>
        </authorList>
    </citation>
    <scope>NUCLEOTIDE SEQUENCE</scope>
</reference>
<accession>A0A8J2JR49</accession>
<dbReference type="Proteomes" id="UP000708208">
    <property type="component" value="Unassembled WGS sequence"/>
</dbReference>
<proteinExistence type="predicted"/>
<name>A0A8J2JR49_9HEXA</name>
<evidence type="ECO:0000313" key="1">
    <source>
        <dbReference type="EMBL" id="CAG7724123.1"/>
    </source>
</evidence>
<gene>
    <name evidence="1" type="ORF">AFUS01_LOCUS13160</name>
</gene>
<comment type="caution">
    <text evidence="1">The sequence shown here is derived from an EMBL/GenBank/DDBJ whole genome shotgun (WGS) entry which is preliminary data.</text>
</comment>